<dbReference type="Proteomes" id="UP001165363">
    <property type="component" value="Unassembled WGS sequence"/>
</dbReference>
<feature type="chain" id="PRO_5045208225" evidence="2">
    <location>
        <begin position="24"/>
        <end position="592"/>
    </location>
</feature>
<accession>A0ABT0RNT9</accession>
<comment type="caution">
    <text evidence="3">The sequence shown here is derived from an EMBL/GenBank/DDBJ whole genome shotgun (WGS) entry which is preliminary data.</text>
</comment>
<sequence>MRTRTKLLLGVAAALAVAIPAIAQDQPESLLPPGFGEPAPAPSPTTVSPGNTTAPTGGSETAVEMVPMDQALADLLPDNVPPPVELPASARRDPSLAGPLPSSQTGFERDAWGRASGKFLSILLRRTHAPLPSRWAHITVRNALLTQIPAPTDVNAADWAAERAWLLLRMGEADGARMLVSAVDVDDFTPKMYQVAVQSALANADPSGLCPLQDGLGTVERLSLPLIRAICASLSGASAEAAADIEDARRHGRIGGIDLALADKVVGAGADTSRAATIEWAQANSLTAWRFGLATSTGMLPPQDLIDTASPQVRAWQARAPVLGPESRLASARIATGLGVFSSQALMDLYSVIYDGTDPSDLGQTDAWQLRVAMVGKDQETRLAAMRKLWSAAKPGLDTEAARAVLARAASRVAPSKDLEADAPNLIASMLAAGYDVQAARWASVVDDMGDANADKCWAMLALGAPSARGLDISSGRIGSFIGRDNSPGKQRSALLVAGLAGLGRIDGRTAGRLSDRYGLGLSRRTSWSNLIDAASIRRQAATVAVLAGIGMQTNSFEGVPGMHMFHAVTALRRNGQEFAARMIAAEALSRT</sequence>
<evidence type="ECO:0000256" key="1">
    <source>
        <dbReference type="SAM" id="MobiDB-lite"/>
    </source>
</evidence>
<feature type="region of interest" description="Disordered" evidence="1">
    <location>
        <begin position="74"/>
        <end position="108"/>
    </location>
</feature>
<dbReference type="EMBL" id="JAMGBD010000002">
    <property type="protein sequence ID" value="MCL6684321.1"/>
    <property type="molecule type" value="Genomic_DNA"/>
</dbReference>
<organism evidence="3 4">
    <name type="scientific">Sphingomonas alba</name>
    <dbReference type="NCBI Taxonomy" id="2908208"/>
    <lineage>
        <taxon>Bacteria</taxon>
        <taxon>Pseudomonadati</taxon>
        <taxon>Pseudomonadota</taxon>
        <taxon>Alphaproteobacteria</taxon>
        <taxon>Sphingomonadales</taxon>
        <taxon>Sphingomonadaceae</taxon>
        <taxon>Sphingomonas</taxon>
    </lineage>
</organism>
<evidence type="ECO:0000256" key="2">
    <source>
        <dbReference type="SAM" id="SignalP"/>
    </source>
</evidence>
<evidence type="ECO:0000313" key="3">
    <source>
        <dbReference type="EMBL" id="MCL6684321.1"/>
    </source>
</evidence>
<evidence type="ECO:0000313" key="4">
    <source>
        <dbReference type="Proteomes" id="UP001165363"/>
    </source>
</evidence>
<feature type="signal peptide" evidence="2">
    <location>
        <begin position="1"/>
        <end position="23"/>
    </location>
</feature>
<feature type="region of interest" description="Disordered" evidence="1">
    <location>
        <begin position="29"/>
        <end position="60"/>
    </location>
</feature>
<gene>
    <name evidence="3" type="ORF">LZ536_10470</name>
</gene>
<reference evidence="3" key="1">
    <citation type="submission" date="2022-05" db="EMBL/GenBank/DDBJ databases">
        <authorList>
            <person name="Jo J.-H."/>
            <person name="Im W.-T."/>
        </authorList>
    </citation>
    <scope>NUCLEOTIDE SEQUENCE</scope>
    <source>
        <strain evidence="3">SE158</strain>
    </source>
</reference>
<name>A0ABT0RNT9_9SPHN</name>
<feature type="compositionally biased region" description="Polar residues" evidence="1">
    <location>
        <begin position="50"/>
        <end position="59"/>
    </location>
</feature>
<keyword evidence="2" id="KW-0732">Signal</keyword>
<protein>
    <submittedName>
        <fullName evidence="3">Uncharacterized protein</fullName>
    </submittedName>
</protein>
<keyword evidence="4" id="KW-1185">Reference proteome</keyword>
<dbReference type="RefSeq" id="WP_249848738.1">
    <property type="nucleotide sequence ID" value="NZ_JAMGBD010000002.1"/>
</dbReference>
<proteinExistence type="predicted"/>